<dbReference type="HOGENOM" id="CLU_3081286_0_0_6"/>
<dbReference type="EMBL" id="JH413797">
    <property type="protein sequence ID" value="EHL32565.1"/>
    <property type="molecule type" value="Genomic_DNA"/>
</dbReference>
<dbReference type="Proteomes" id="UP000002770">
    <property type="component" value="Unassembled WGS sequence"/>
</dbReference>
<dbReference type="STRING" id="658187.LDG_5340"/>
<sequence>MYDTPAVPISVSNTLYSTQIKISENTPPIFDSNNGSLLMAGTLQAVVFNNLR</sequence>
<protein>
    <submittedName>
        <fullName evidence="1">Uncharacterized protein</fullName>
    </submittedName>
</protein>
<dbReference type="InParanoid" id="G9EJH7"/>
<evidence type="ECO:0000313" key="1">
    <source>
        <dbReference type="EMBL" id="EHL32565.1"/>
    </source>
</evidence>
<reference evidence="1 2" key="1">
    <citation type="journal article" date="2011" name="BMC Genomics">
        <title>Insight into cross-talk between intra-amoebal pathogens.</title>
        <authorList>
            <person name="Gimenez G."/>
            <person name="Bertelli C."/>
            <person name="Moliner C."/>
            <person name="Robert C."/>
            <person name="Raoult D."/>
            <person name="Fournier P.E."/>
            <person name="Greub G."/>
        </authorList>
    </citation>
    <scope>NUCLEOTIDE SEQUENCE [LARGE SCALE GENOMIC DNA]</scope>
    <source>
        <strain evidence="1 2">LLAP12</strain>
    </source>
</reference>
<dbReference type="AlphaFoldDB" id="G9EJH7"/>
<proteinExistence type="predicted"/>
<evidence type="ECO:0000313" key="2">
    <source>
        <dbReference type="Proteomes" id="UP000002770"/>
    </source>
</evidence>
<keyword evidence="2" id="KW-1185">Reference proteome</keyword>
<name>G9EJH7_9GAMM</name>
<gene>
    <name evidence="1" type="ORF">LDG_5340</name>
</gene>
<organism evidence="1 2">
    <name type="scientific">Legionella drancourtii LLAP12</name>
    <dbReference type="NCBI Taxonomy" id="658187"/>
    <lineage>
        <taxon>Bacteria</taxon>
        <taxon>Pseudomonadati</taxon>
        <taxon>Pseudomonadota</taxon>
        <taxon>Gammaproteobacteria</taxon>
        <taxon>Legionellales</taxon>
        <taxon>Legionellaceae</taxon>
        <taxon>Legionella</taxon>
    </lineage>
</organism>
<accession>G9EJH7</accession>